<accession>A0A183FG05</accession>
<dbReference type="AlphaFoldDB" id="A0A183FG05"/>
<evidence type="ECO:0000313" key="3">
    <source>
        <dbReference type="WBParaSite" id="HPBE_0000552401-mRNA-1"/>
    </source>
</evidence>
<proteinExistence type="predicted"/>
<evidence type="ECO:0000313" key="1">
    <source>
        <dbReference type="EMBL" id="VDO64895.1"/>
    </source>
</evidence>
<gene>
    <name evidence="1" type="ORF">HPBE_LOCUS5525</name>
</gene>
<keyword evidence="2" id="KW-1185">Reference proteome</keyword>
<evidence type="ECO:0000313" key="2">
    <source>
        <dbReference type="Proteomes" id="UP000050761"/>
    </source>
</evidence>
<organism evidence="2 3">
    <name type="scientific">Heligmosomoides polygyrus</name>
    <name type="common">Parasitic roundworm</name>
    <dbReference type="NCBI Taxonomy" id="6339"/>
    <lineage>
        <taxon>Eukaryota</taxon>
        <taxon>Metazoa</taxon>
        <taxon>Ecdysozoa</taxon>
        <taxon>Nematoda</taxon>
        <taxon>Chromadorea</taxon>
        <taxon>Rhabditida</taxon>
        <taxon>Rhabditina</taxon>
        <taxon>Rhabditomorpha</taxon>
        <taxon>Strongyloidea</taxon>
        <taxon>Heligmosomidae</taxon>
        <taxon>Heligmosomoides</taxon>
    </lineage>
</organism>
<protein>
    <submittedName>
        <fullName evidence="3">AMP-binding_C domain-containing protein</fullName>
    </submittedName>
</protein>
<reference evidence="3" key="2">
    <citation type="submission" date="2019-09" db="UniProtKB">
        <authorList>
            <consortium name="WormBaseParasite"/>
        </authorList>
    </citation>
    <scope>IDENTIFICATION</scope>
</reference>
<dbReference type="Proteomes" id="UP000050761">
    <property type="component" value="Unassembled WGS sequence"/>
</dbReference>
<reference evidence="1 2" key="1">
    <citation type="submission" date="2018-11" db="EMBL/GenBank/DDBJ databases">
        <authorList>
            <consortium name="Pathogen Informatics"/>
        </authorList>
    </citation>
    <scope>NUCLEOTIDE SEQUENCE [LARGE SCALE GENOMIC DNA]</scope>
</reference>
<sequence>MDPIFSFRNPSLQLRTITTRQILSSAAELAPLTVADCLSLAHPQTPLGLVGCVAVWLTGNVLAIFEGTLDHPDPSRLKQIIKKFELKSAILPKCDLDPEYMAMVPVPSLTRIITEVGNSGEIARSFSDVDILEWDVEAALRGHE</sequence>
<dbReference type="EMBL" id="UZAH01025487">
    <property type="protein sequence ID" value="VDO64895.1"/>
    <property type="molecule type" value="Genomic_DNA"/>
</dbReference>
<name>A0A183FG05_HELPZ</name>
<dbReference type="OrthoDB" id="5830402at2759"/>
<accession>A0A3P8AWP7</accession>
<dbReference type="WBParaSite" id="HPBE_0000552401-mRNA-1">
    <property type="protein sequence ID" value="HPBE_0000552401-mRNA-1"/>
    <property type="gene ID" value="HPBE_0000552401"/>
</dbReference>